<dbReference type="PANTHER" id="PTHR46565:SF20">
    <property type="entry name" value="COLD SHOCK DOMAIN-CONTAINING PROTEIN 4"/>
    <property type="match status" value="1"/>
</dbReference>
<dbReference type="EMBL" id="BAAAFO010000001">
    <property type="protein sequence ID" value="GAA0244941.1"/>
    <property type="molecule type" value="Genomic_DNA"/>
</dbReference>
<feature type="transmembrane region" description="Helical" evidence="2">
    <location>
        <begin position="89"/>
        <end position="107"/>
    </location>
</feature>
<dbReference type="PANTHER" id="PTHR46565">
    <property type="entry name" value="COLD SHOCK DOMAIN PROTEIN 2"/>
    <property type="match status" value="1"/>
</dbReference>
<name>A0ABN0UBD4_9GAMM</name>
<dbReference type="Pfam" id="PF00313">
    <property type="entry name" value="CSD"/>
    <property type="match status" value="1"/>
</dbReference>
<keyword evidence="2" id="KW-0472">Membrane</keyword>
<evidence type="ECO:0000313" key="5">
    <source>
        <dbReference type="Proteomes" id="UP001500657"/>
    </source>
</evidence>
<dbReference type="Pfam" id="PF05901">
    <property type="entry name" value="Excalibur"/>
    <property type="match status" value="1"/>
</dbReference>
<organism evidence="4 5">
    <name type="scientific">Rhodanobacter caeni</name>
    <dbReference type="NCBI Taxonomy" id="657654"/>
    <lineage>
        <taxon>Bacteria</taxon>
        <taxon>Pseudomonadati</taxon>
        <taxon>Pseudomonadota</taxon>
        <taxon>Gammaproteobacteria</taxon>
        <taxon>Lysobacterales</taxon>
        <taxon>Rhodanobacteraceae</taxon>
        <taxon>Rhodanobacter</taxon>
    </lineage>
</organism>
<keyword evidence="2" id="KW-0812">Transmembrane</keyword>
<comment type="subcellular location">
    <subcellularLocation>
        <location evidence="1">Cytoplasm</location>
    </subcellularLocation>
</comment>
<dbReference type="Gene3D" id="2.40.50.140">
    <property type="entry name" value="Nucleic acid-binding proteins"/>
    <property type="match status" value="1"/>
</dbReference>
<dbReference type="InterPro" id="IPR012340">
    <property type="entry name" value="NA-bd_OB-fold"/>
</dbReference>
<dbReference type="InterPro" id="IPR002059">
    <property type="entry name" value="CSP_DNA-bd"/>
</dbReference>
<evidence type="ECO:0000259" key="3">
    <source>
        <dbReference type="PROSITE" id="PS51857"/>
    </source>
</evidence>
<evidence type="ECO:0000256" key="1">
    <source>
        <dbReference type="RuleBase" id="RU000408"/>
    </source>
</evidence>
<sequence>MRSHGTLVKWNDDRGFGFIEPATGTEEIFVHVSAFPRDGVRPRIGELVSFEIDLRQDGKKRAVRIMRPGSRRAGPPAATHGAPPATRRAGTAVMILGLLALGVAGWYGRAWLAPGRAAHTEPAAHAIRARPSIPDQTFSCDGRTRCSQMTSCAEATYFLRQCPGTQMDGDGDGEPCEHQWCGTD</sequence>
<dbReference type="InterPro" id="IPR008613">
    <property type="entry name" value="Excalibur_Ca-bd_domain"/>
</dbReference>
<dbReference type="PROSITE" id="PS00352">
    <property type="entry name" value="CSD_1"/>
    <property type="match status" value="1"/>
</dbReference>
<gene>
    <name evidence="4" type="ORF">GCM10009126_08280</name>
</gene>
<proteinExistence type="predicted"/>
<dbReference type="InterPro" id="IPR011129">
    <property type="entry name" value="CSD"/>
</dbReference>
<evidence type="ECO:0000313" key="4">
    <source>
        <dbReference type="EMBL" id="GAA0244941.1"/>
    </source>
</evidence>
<dbReference type="InterPro" id="IPR019844">
    <property type="entry name" value="CSD_CS"/>
</dbReference>
<dbReference type="Proteomes" id="UP001500657">
    <property type="component" value="Unassembled WGS sequence"/>
</dbReference>
<dbReference type="SUPFAM" id="SSF50249">
    <property type="entry name" value="Nucleic acid-binding proteins"/>
    <property type="match status" value="1"/>
</dbReference>
<keyword evidence="5" id="KW-1185">Reference proteome</keyword>
<dbReference type="SMART" id="SM00357">
    <property type="entry name" value="CSP"/>
    <property type="match status" value="1"/>
</dbReference>
<feature type="domain" description="CSD" evidence="3">
    <location>
        <begin position="2"/>
        <end position="67"/>
    </location>
</feature>
<evidence type="ECO:0000256" key="2">
    <source>
        <dbReference type="SAM" id="Phobius"/>
    </source>
</evidence>
<accession>A0ABN0UBD4</accession>
<comment type="caution">
    <text evidence="4">The sequence shown here is derived from an EMBL/GenBank/DDBJ whole genome shotgun (WGS) entry which is preliminary data.</text>
</comment>
<keyword evidence="2" id="KW-1133">Transmembrane helix</keyword>
<reference evidence="4 5" key="1">
    <citation type="journal article" date="2019" name="Int. J. Syst. Evol. Microbiol.">
        <title>The Global Catalogue of Microorganisms (GCM) 10K type strain sequencing project: providing services to taxonomists for standard genome sequencing and annotation.</title>
        <authorList>
            <consortium name="The Broad Institute Genomics Platform"/>
            <consortium name="The Broad Institute Genome Sequencing Center for Infectious Disease"/>
            <person name="Wu L."/>
            <person name="Ma J."/>
        </authorList>
    </citation>
    <scope>NUCLEOTIDE SEQUENCE [LARGE SCALE GENOMIC DNA]</scope>
    <source>
        <strain evidence="4 5">JCM 16242</strain>
    </source>
</reference>
<protein>
    <submittedName>
        <fullName evidence="4">Cold shock domain-containing protein</fullName>
    </submittedName>
</protein>
<dbReference type="PROSITE" id="PS51857">
    <property type="entry name" value="CSD_2"/>
    <property type="match status" value="1"/>
</dbReference>
<dbReference type="CDD" id="cd04458">
    <property type="entry name" value="CSP_CDS"/>
    <property type="match status" value="1"/>
</dbReference>